<dbReference type="PROSITE" id="PS00211">
    <property type="entry name" value="ABC_TRANSPORTER_1"/>
    <property type="match status" value="1"/>
</dbReference>
<reference evidence="10" key="2">
    <citation type="journal article" date="2023" name="ISME Commun">
        <title>Characterization of a bloom-associated alphaproteobacterial lineage, 'Candidatus Phycosocius': insights into freshwater algal-bacterial interactions.</title>
        <authorList>
            <person name="Tanabe Y."/>
            <person name="Yamaguchi H."/>
            <person name="Yoshida M."/>
            <person name="Kai A."/>
            <person name="Okazaki Y."/>
        </authorList>
    </citation>
    <scope>NUCLEOTIDE SEQUENCE</scope>
    <source>
        <strain evidence="10">BOTRYCO-1</strain>
    </source>
</reference>
<dbReference type="Gene3D" id="1.20.1560.10">
    <property type="entry name" value="ABC transporter type 1, transmembrane domain"/>
    <property type="match status" value="1"/>
</dbReference>
<protein>
    <submittedName>
        <fullName evidence="10">ABC transporter permease</fullName>
    </submittedName>
</protein>
<dbReference type="Pfam" id="PF00005">
    <property type="entry name" value="ABC_tran"/>
    <property type="match status" value="1"/>
</dbReference>
<evidence type="ECO:0000256" key="3">
    <source>
        <dbReference type="ARBA" id="ARBA00022741"/>
    </source>
</evidence>
<feature type="domain" description="ABC transporter" evidence="8">
    <location>
        <begin position="374"/>
        <end position="607"/>
    </location>
</feature>
<evidence type="ECO:0000256" key="1">
    <source>
        <dbReference type="ARBA" id="ARBA00004651"/>
    </source>
</evidence>
<keyword evidence="4" id="KW-0067">ATP-binding</keyword>
<dbReference type="PANTHER" id="PTHR43394">
    <property type="entry name" value="ATP-DEPENDENT PERMEASE MDL1, MITOCHONDRIAL"/>
    <property type="match status" value="1"/>
</dbReference>
<evidence type="ECO:0000256" key="4">
    <source>
        <dbReference type="ARBA" id="ARBA00022840"/>
    </source>
</evidence>
<sequence>MKITNLAEPLVATDQTNPRPQTSANLLKRFWSVWLRHDGVSLALATFLMAIVAAASATYPWLFGQVIDALAQLSGGAAPLKAQVFGRLTPATIAILGPLAIIAATLIKGLALYASTLLTNQVALSATTKIQQDLFAKLLSLDFSRLNSEPSGAFAARFLNDINAVREAVLRAANSFVRDCLTLVGVIVVMILGDWQLALVCLIILPLAIGPVSMIGARLRKTSAQAQQQAADLAGVVEESMGGIRLVKSYGLEGFEAMRVGRALTTRMKLLLKMAEQKGRVDPILEVLGGLAIAGVFAFAGLRIAQGAASVGTLTAFIASLLLAAQSVRSLGGLNSVIQEGLSALARFFTVLDEVPSIRDREPTMHLPKGPGRIEFEQVTFAWPDGSNGLDNVSFTAEPGQTLALVGPSGAGKSTILNLVPRLFDPTSGYVRVDGFDTRLVSLASLRHTIALVSQEATLFDATIAQNVAMGMPKASPEAVRAALDAAACDFVDRLDGGMLAQVGPRGSRLSGGERQRVALARAILRNCPILLLDEPTSALDAESETRVQEALERFASTRTTIVVAHRLSTVRRADLILVLNHGKIVERGNHECLMALGGLYKELAALQFQTRST</sequence>
<feature type="domain" description="ABC transmembrane type-1" evidence="9">
    <location>
        <begin position="43"/>
        <end position="340"/>
    </location>
</feature>
<dbReference type="PANTHER" id="PTHR43394:SF1">
    <property type="entry name" value="ATP-BINDING CASSETTE SUB-FAMILY B MEMBER 10, MITOCHONDRIAL"/>
    <property type="match status" value="1"/>
</dbReference>
<dbReference type="InterPro" id="IPR003439">
    <property type="entry name" value="ABC_transporter-like_ATP-bd"/>
</dbReference>
<accession>A0ABQ4PX41</accession>
<feature type="transmembrane region" description="Helical" evidence="7">
    <location>
        <begin position="283"/>
        <end position="302"/>
    </location>
</feature>
<dbReference type="SUPFAM" id="SSF90123">
    <property type="entry name" value="ABC transporter transmembrane region"/>
    <property type="match status" value="1"/>
</dbReference>
<dbReference type="Gene3D" id="3.40.50.300">
    <property type="entry name" value="P-loop containing nucleotide triphosphate hydrolases"/>
    <property type="match status" value="1"/>
</dbReference>
<evidence type="ECO:0000256" key="6">
    <source>
        <dbReference type="ARBA" id="ARBA00023136"/>
    </source>
</evidence>
<dbReference type="Pfam" id="PF00664">
    <property type="entry name" value="ABC_membrane"/>
    <property type="match status" value="1"/>
</dbReference>
<reference evidence="10" key="1">
    <citation type="submission" date="2021-05" db="EMBL/GenBank/DDBJ databases">
        <authorList>
            <person name="Tanabe Y."/>
        </authorList>
    </citation>
    <scope>NUCLEOTIDE SEQUENCE</scope>
    <source>
        <strain evidence="10">BOTRYCO-1</strain>
    </source>
</reference>
<dbReference type="SMART" id="SM00382">
    <property type="entry name" value="AAA"/>
    <property type="match status" value="1"/>
</dbReference>
<dbReference type="SUPFAM" id="SSF52540">
    <property type="entry name" value="P-loop containing nucleoside triphosphate hydrolases"/>
    <property type="match status" value="1"/>
</dbReference>
<comment type="subcellular location">
    <subcellularLocation>
        <location evidence="1">Cell membrane</location>
        <topology evidence="1">Multi-pass membrane protein</topology>
    </subcellularLocation>
</comment>
<dbReference type="InterPro" id="IPR017871">
    <property type="entry name" value="ABC_transporter-like_CS"/>
</dbReference>
<dbReference type="CDD" id="cd18552">
    <property type="entry name" value="ABC_6TM_MsbA_like"/>
    <property type="match status" value="1"/>
</dbReference>
<keyword evidence="6 7" id="KW-0472">Membrane</keyword>
<keyword evidence="11" id="KW-1185">Reference proteome</keyword>
<evidence type="ECO:0000256" key="2">
    <source>
        <dbReference type="ARBA" id="ARBA00022692"/>
    </source>
</evidence>
<feature type="transmembrane region" description="Helical" evidence="7">
    <location>
        <begin position="40"/>
        <end position="63"/>
    </location>
</feature>
<evidence type="ECO:0000259" key="9">
    <source>
        <dbReference type="PROSITE" id="PS50929"/>
    </source>
</evidence>
<proteinExistence type="predicted"/>
<evidence type="ECO:0000259" key="8">
    <source>
        <dbReference type="PROSITE" id="PS50893"/>
    </source>
</evidence>
<evidence type="ECO:0000256" key="7">
    <source>
        <dbReference type="SAM" id="Phobius"/>
    </source>
</evidence>
<dbReference type="InterPro" id="IPR003593">
    <property type="entry name" value="AAA+_ATPase"/>
</dbReference>
<evidence type="ECO:0000256" key="5">
    <source>
        <dbReference type="ARBA" id="ARBA00022989"/>
    </source>
</evidence>
<keyword evidence="5 7" id="KW-1133">Transmembrane helix</keyword>
<comment type="caution">
    <text evidence="10">The sequence shown here is derived from an EMBL/GenBank/DDBJ whole genome shotgun (WGS) entry which is preliminary data.</text>
</comment>
<dbReference type="PROSITE" id="PS50929">
    <property type="entry name" value="ABC_TM1F"/>
    <property type="match status" value="1"/>
</dbReference>
<evidence type="ECO:0000313" key="10">
    <source>
        <dbReference type="EMBL" id="GIU67588.1"/>
    </source>
</evidence>
<organism evidence="10 11">
    <name type="scientific">Candidatus Phycosocius spiralis</name>
    <dbReference type="NCBI Taxonomy" id="2815099"/>
    <lineage>
        <taxon>Bacteria</taxon>
        <taxon>Pseudomonadati</taxon>
        <taxon>Pseudomonadota</taxon>
        <taxon>Alphaproteobacteria</taxon>
        <taxon>Caulobacterales</taxon>
        <taxon>Caulobacterales incertae sedis</taxon>
        <taxon>Candidatus Phycosocius</taxon>
    </lineage>
</organism>
<name>A0ABQ4PX41_9PROT</name>
<dbReference type="PROSITE" id="PS50893">
    <property type="entry name" value="ABC_TRANSPORTER_2"/>
    <property type="match status" value="1"/>
</dbReference>
<keyword evidence="3" id="KW-0547">Nucleotide-binding</keyword>
<gene>
    <name evidence="10" type="ORF">PsB1_1742</name>
</gene>
<dbReference type="InterPro" id="IPR036640">
    <property type="entry name" value="ABC1_TM_sf"/>
</dbReference>
<feature type="transmembrane region" description="Helical" evidence="7">
    <location>
        <begin position="84"/>
        <end position="107"/>
    </location>
</feature>
<dbReference type="InterPro" id="IPR011527">
    <property type="entry name" value="ABC1_TM_dom"/>
</dbReference>
<dbReference type="InterPro" id="IPR027417">
    <property type="entry name" value="P-loop_NTPase"/>
</dbReference>
<evidence type="ECO:0000313" key="11">
    <source>
        <dbReference type="Proteomes" id="UP001161064"/>
    </source>
</evidence>
<dbReference type="Proteomes" id="UP001161064">
    <property type="component" value="Unassembled WGS sequence"/>
</dbReference>
<dbReference type="InterPro" id="IPR039421">
    <property type="entry name" value="Type_1_exporter"/>
</dbReference>
<keyword evidence="2 7" id="KW-0812">Transmembrane</keyword>
<feature type="transmembrane region" description="Helical" evidence="7">
    <location>
        <begin position="195"/>
        <end position="217"/>
    </location>
</feature>
<dbReference type="EMBL" id="BPFZ01000011">
    <property type="protein sequence ID" value="GIU67588.1"/>
    <property type="molecule type" value="Genomic_DNA"/>
</dbReference>